<dbReference type="GO" id="GO:0022857">
    <property type="term" value="F:transmembrane transporter activity"/>
    <property type="evidence" value="ECO:0007669"/>
    <property type="project" value="InterPro"/>
</dbReference>
<dbReference type="InterPro" id="IPR036259">
    <property type="entry name" value="MFS_trans_sf"/>
</dbReference>
<feature type="transmembrane region" description="Helical" evidence="7">
    <location>
        <begin position="307"/>
        <end position="330"/>
    </location>
</feature>
<dbReference type="AlphaFoldDB" id="A0A2V5LB74"/>
<feature type="compositionally biased region" description="Basic and acidic residues" evidence="6">
    <location>
        <begin position="217"/>
        <end position="226"/>
    </location>
</feature>
<reference evidence="9 10" key="1">
    <citation type="submission" date="2018-05" db="EMBL/GenBank/DDBJ databases">
        <title>Genetic diversity of glacier-inhabiting Cryobacterium bacteria in China and description of Cryobacterium mengkeensis sp. nov. and Arthrobacter glacialis sp. nov.</title>
        <authorList>
            <person name="Liu Q."/>
            <person name="Xin Y.-H."/>
        </authorList>
    </citation>
    <scope>NUCLEOTIDE SEQUENCE [LARGE SCALE GENOMIC DNA]</scope>
    <source>
        <strain evidence="9 10">LI2</strain>
    </source>
</reference>
<keyword evidence="2" id="KW-1003">Cell membrane</keyword>
<keyword evidence="3 7" id="KW-0812">Transmembrane</keyword>
<feature type="domain" description="Major facilitator superfamily (MFS) profile" evidence="8">
    <location>
        <begin position="305"/>
        <end position="501"/>
    </location>
</feature>
<accession>A0A2V5LB74</accession>
<evidence type="ECO:0000256" key="2">
    <source>
        <dbReference type="ARBA" id="ARBA00022475"/>
    </source>
</evidence>
<comment type="subcellular location">
    <subcellularLocation>
        <location evidence="1">Cell membrane</location>
        <topology evidence="1">Multi-pass membrane protein</topology>
    </subcellularLocation>
</comment>
<gene>
    <name evidence="9" type="ORF">CVV68_05620</name>
</gene>
<feature type="transmembrane region" description="Helical" evidence="7">
    <location>
        <begin position="90"/>
        <end position="119"/>
    </location>
</feature>
<feature type="transmembrane region" description="Helical" evidence="7">
    <location>
        <begin position="336"/>
        <end position="362"/>
    </location>
</feature>
<dbReference type="PANTHER" id="PTHR23513">
    <property type="entry name" value="INTEGRAL MEMBRANE EFFLUX PROTEIN-RELATED"/>
    <property type="match status" value="1"/>
</dbReference>
<evidence type="ECO:0000256" key="3">
    <source>
        <dbReference type="ARBA" id="ARBA00022692"/>
    </source>
</evidence>
<dbReference type="OrthoDB" id="4965946at2"/>
<evidence type="ECO:0000259" key="8">
    <source>
        <dbReference type="PROSITE" id="PS50850"/>
    </source>
</evidence>
<name>A0A2V5LB74_9MICC</name>
<dbReference type="PROSITE" id="PS50850">
    <property type="entry name" value="MFS"/>
    <property type="match status" value="1"/>
</dbReference>
<feature type="transmembrane region" description="Helical" evidence="7">
    <location>
        <begin position="432"/>
        <end position="453"/>
    </location>
</feature>
<keyword evidence="10" id="KW-1185">Reference proteome</keyword>
<feature type="transmembrane region" description="Helical" evidence="7">
    <location>
        <begin position="400"/>
        <end position="420"/>
    </location>
</feature>
<organism evidence="9 10">
    <name type="scientific">Arthrobacter livingstonensis</name>
    <dbReference type="NCBI Taxonomy" id="670078"/>
    <lineage>
        <taxon>Bacteria</taxon>
        <taxon>Bacillati</taxon>
        <taxon>Actinomycetota</taxon>
        <taxon>Actinomycetes</taxon>
        <taxon>Micrococcales</taxon>
        <taxon>Micrococcaceae</taxon>
        <taxon>Arthrobacter</taxon>
    </lineage>
</organism>
<dbReference type="RefSeq" id="WP_110500021.1">
    <property type="nucleotide sequence ID" value="NZ_QJVD01000004.1"/>
</dbReference>
<feature type="region of interest" description="Disordered" evidence="6">
    <location>
        <begin position="208"/>
        <end position="279"/>
    </location>
</feature>
<dbReference type="PANTHER" id="PTHR23513:SF6">
    <property type="entry name" value="MAJOR FACILITATOR SUPERFAMILY ASSOCIATED DOMAIN-CONTAINING PROTEIN"/>
    <property type="match status" value="1"/>
</dbReference>
<comment type="caution">
    <text evidence="9">The sequence shown here is derived from an EMBL/GenBank/DDBJ whole genome shotgun (WGS) entry which is preliminary data.</text>
</comment>
<evidence type="ECO:0000256" key="5">
    <source>
        <dbReference type="ARBA" id="ARBA00023136"/>
    </source>
</evidence>
<dbReference type="Proteomes" id="UP000247832">
    <property type="component" value="Unassembled WGS sequence"/>
</dbReference>
<feature type="transmembrane region" description="Helical" evidence="7">
    <location>
        <begin position="459"/>
        <end position="476"/>
    </location>
</feature>
<dbReference type="SUPFAM" id="SSF103473">
    <property type="entry name" value="MFS general substrate transporter"/>
    <property type="match status" value="1"/>
</dbReference>
<dbReference type="InterPro" id="IPR020846">
    <property type="entry name" value="MFS_dom"/>
</dbReference>
<dbReference type="Pfam" id="PF07690">
    <property type="entry name" value="MFS_1"/>
    <property type="match status" value="2"/>
</dbReference>
<evidence type="ECO:0000256" key="4">
    <source>
        <dbReference type="ARBA" id="ARBA00022989"/>
    </source>
</evidence>
<evidence type="ECO:0000313" key="9">
    <source>
        <dbReference type="EMBL" id="PYI68769.1"/>
    </source>
</evidence>
<dbReference type="InterPro" id="IPR011701">
    <property type="entry name" value="MFS"/>
</dbReference>
<evidence type="ECO:0000256" key="7">
    <source>
        <dbReference type="SAM" id="Phobius"/>
    </source>
</evidence>
<protein>
    <submittedName>
        <fullName evidence="9">MFS transporter</fullName>
    </submittedName>
</protein>
<dbReference type="GO" id="GO:0005886">
    <property type="term" value="C:plasma membrane"/>
    <property type="evidence" value="ECO:0007669"/>
    <property type="project" value="UniProtKB-SubCell"/>
</dbReference>
<evidence type="ECO:0000313" key="10">
    <source>
        <dbReference type="Proteomes" id="UP000247832"/>
    </source>
</evidence>
<dbReference type="CDD" id="cd06173">
    <property type="entry name" value="MFS_MefA_like"/>
    <property type="match status" value="1"/>
</dbReference>
<evidence type="ECO:0000256" key="1">
    <source>
        <dbReference type="ARBA" id="ARBA00004651"/>
    </source>
</evidence>
<feature type="transmembrane region" description="Helical" evidence="7">
    <location>
        <begin position="369"/>
        <end position="394"/>
    </location>
</feature>
<evidence type="ECO:0000256" key="6">
    <source>
        <dbReference type="SAM" id="MobiDB-lite"/>
    </source>
</evidence>
<dbReference type="EMBL" id="QJVD01000004">
    <property type="protein sequence ID" value="PYI68769.1"/>
    <property type="molecule type" value="Genomic_DNA"/>
</dbReference>
<feature type="transmembrane region" description="Helical" evidence="7">
    <location>
        <begin position="181"/>
        <end position="201"/>
    </location>
</feature>
<sequence length="501" mass="50803">MSPTKQPTADAADVAPARLLRNPNYLWWLATDTSTAFGSALHSFSVPLLALYVTGSPAQAGIIAGIGQIGRVLATLPGGVVADRHNRRTLMVVGGVIGLFIGSALTALQLAGLLGFWLLTGLNLLMGMRNGFFSSTSNAALKSVVHAQQIGPAMAANEGRDAVIALSGGPAGGILMGFGRALPFAATAASHLLGIIAALMIRADLRPGERPSGAQEGVRDGARDPSPEGGQDVAHGNIRDGRQVSGQGRGGTGEDHGLQDPCLGDGRRSGNPAGRGATPAGRRVLRGFVAEAASGIKWLYHRPELRGIMILATVINLGLNSAITAVIFGLQQRGEGPAVIGVVSAGIGAGMLLGSLVAAPLVKRVGAGWIIIAGLFLMTASLAVLPFVSAIPAIMVVQAAAIFGAPAINAALLGYFMVAVPTELLGRAGSALDLLAMGATPLAPLVAGFGYALLGWTGVLLACAGICAVAACLALFNRSLRALPDSDHWADHAAAIVTAAR</sequence>
<dbReference type="Gene3D" id="1.20.1250.20">
    <property type="entry name" value="MFS general substrate transporter like domains"/>
    <property type="match status" value="1"/>
</dbReference>
<keyword evidence="4 7" id="KW-1133">Transmembrane helix</keyword>
<proteinExistence type="predicted"/>
<keyword evidence="5 7" id="KW-0472">Membrane</keyword>